<gene>
    <name evidence="4" type="primary">hemW</name>
    <name evidence="4" type="ORF">KUV50_09480</name>
</gene>
<keyword evidence="2" id="KW-0411">Iron-sulfur</keyword>
<keyword evidence="2" id="KW-0949">S-adenosyl-L-methionine</keyword>
<dbReference type="GO" id="GO:0051539">
    <property type="term" value="F:4 iron, 4 sulfur cluster binding"/>
    <property type="evidence" value="ECO:0007669"/>
    <property type="project" value="UniProtKB-UniRule"/>
</dbReference>
<comment type="subcellular location">
    <subcellularLocation>
        <location evidence="2">Cytoplasm</location>
    </subcellularLocation>
</comment>
<keyword evidence="2" id="KW-0349">Heme</keyword>
<dbReference type="InterPro" id="IPR007197">
    <property type="entry name" value="rSAM"/>
</dbReference>
<dbReference type="InterPro" id="IPR023404">
    <property type="entry name" value="rSAM_horseshoe"/>
</dbReference>
<dbReference type="InterPro" id="IPR034505">
    <property type="entry name" value="Coproporphyrinogen-III_oxidase"/>
</dbReference>
<evidence type="ECO:0000313" key="5">
    <source>
        <dbReference type="Proteomes" id="UP000753961"/>
    </source>
</evidence>
<evidence type="ECO:0000313" key="4">
    <source>
        <dbReference type="EMBL" id="MBY5958361.1"/>
    </source>
</evidence>
<dbReference type="AlphaFoldDB" id="A0A953LB97"/>
<dbReference type="PANTHER" id="PTHR13932">
    <property type="entry name" value="COPROPORPHYRINIGEN III OXIDASE"/>
    <property type="match status" value="1"/>
</dbReference>
<keyword evidence="2" id="KW-0408">Iron</keyword>
<proteinExistence type="inferred from homology"/>
<dbReference type="RefSeq" id="WP_222579899.1">
    <property type="nucleotide sequence ID" value="NZ_JAHVHU010000008.1"/>
</dbReference>
<sequence length="375" mass="43650">MAGIYIHIPFCKQKCSYCNFHFSTQLQGKNDIQQALLKELDLRQEEIAMQPIETIYLGGGTPSLWSPEELVQLFTKVQSINLDKNLEEITIECNPDDLTEDYLRDLKTHTPVNRISIGIQSFHEDDLLLMNRSHNSSEARSALENIFKAGFDEVSADLIFGLPDSDTIKWRDNLKIITEYPIHHVSCYNLTIEDKTVFKHQLEHGKITVPDDEATIDQFYMARDFFSSRGFLHYEISNYARPDHLALHNTNYWKNVPYIGIGPSAHSYDGYRRRWNVANNQKYIKEVSAGNVYWENEELSEKDRYNEYIMTGLRTVWGIESTLIETFSMPIQKEFYKLLDQEMKKGNVERKDSAYRLTTSGLAIADQIMSEFFYL</sequence>
<dbReference type="GO" id="GO:0004109">
    <property type="term" value="F:coproporphyrinogen oxidase activity"/>
    <property type="evidence" value="ECO:0007669"/>
    <property type="project" value="InterPro"/>
</dbReference>
<comment type="caution">
    <text evidence="4">The sequence shown here is derived from an EMBL/GenBank/DDBJ whole genome shotgun (WGS) entry which is preliminary data.</text>
</comment>
<dbReference type="EMBL" id="JAHVHU010000008">
    <property type="protein sequence ID" value="MBY5958361.1"/>
    <property type="molecule type" value="Genomic_DNA"/>
</dbReference>
<dbReference type="Proteomes" id="UP000753961">
    <property type="component" value="Unassembled WGS sequence"/>
</dbReference>
<keyword evidence="2" id="KW-0963">Cytoplasm</keyword>
<dbReference type="GO" id="GO:0046872">
    <property type="term" value="F:metal ion binding"/>
    <property type="evidence" value="ECO:0007669"/>
    <property type="project" value="UniProtKB-UniRule"/>
</dbReference>
<keyword evidence="2" id="KW-0004">4Fe-4S</keyword>
<dbReference type="InterPro" id="IPR006638">
    <property type="entry name" value="Elp3/MiaA/NifB-like_rSAM"/>
</dbReference>
<reference evidence="4" key="1">
    <citation type="submission" date="2021-06" db="EMBL/GenBank/DDBJ databases">
        <title>44 bacteria genomes isolated from Dapeng, Shenzhen.</title>
        <authorList>
            <person name="Zheng W."/>
            <person name="Yu S."/>
            <person name="Huang Y."/>
        </authorList>
    </citation>
    <scope>NUCLEOTIDE SEQUENCE</scope>
    <source>
        <strain evidence="4">DP5N28-2</strain>
    </source>
</reference>
<dbReference type="SFLD" id="SFLDG01065">
    <property type="entry name" value="anaerobic_coproporphyrinogen-I"/>
    <property type="match status" value="1"/>
</dbReference>
<keyword evidence="2" id="KW-0479">Metal-binding</keyword>
<dbReference type="Pfam" id="PF04055">
    <property type="entry name" value="Radical_SAM"/>
    <property type="match status" value="1"/>
</dbReference>
<dbReference type="NCBIfam" id="TIGR00539">
    <property type="entry name" value="hemN_rel"/>
    <property type="match status" value="1"/>
</dbReference>
<dbReference type="PANTHER" id="PTHR13932:SF5">
    <property type="entry name" value="RADICAL S-ADENOSYL METHIONINE DOMAIN-CONTAINING PROTEIN 1, MITOCHONDRIAL"/>
    <property type="match status" value="1"/>
</dbReference>
<comment type="function">
    <text evidence="2">Probably acts as a heme chaperone, transferring heme to an unknown acceptor. Binds one molecule of heme per monomer, possibly covalently. Binds 1 [4Fe-4S] cluster. The cluster is coordinated with 3 cysteines and an exchangeable S-adenosyl-L-methionine.</text>
</comment>
<dbReference type="InterPro" id="IPR004559">
    <property type="entry name" value="HemW-like"/>
</dbReference>
<dbReference type="Gene3D" id="3.80.30.20">
    <property type="entry name" value="tm_1862 like domain"/>
    <property type="match status" value="1"/>
</dbReference>
<evidence type="ECO:0000256" key="2">
    <source>
        <dbReference type="RuleBase" id="RU364116"/>
    </source>
</evidence>
<organism evidence="4 5">
    <name type="scientific">Membranihabitans marinus</name>
    <dbReference type="NCBI Taxonomy" id="1227546"/>
    <lineage>
        <taxon>Bacteria</taxon>
        <taxon>Pseudomonadati</taxon>
        <taxon>Bacteroidota</taxon>
        <taxon>Saprospiria</taxon>
        <taxon>Saprospirales</taxon>
        <taxon>Saprospiraceae</taxon>
        <taxon>Membranihabitans</taxon>
    </lineage>
</organism>
<accession>A0A953LB97</accession>
<dbReference type="InterPro" id="IPR058240">
    <property type="entry name" value="rSAM_sf"/>
</dbReference>
<feature type="domain" description="Radical SAM core" evidence="3">
    <location>
        <begin position="1"/>
        <end position="232"/>
    </location>
</feature>
<dbReference type="SFLD" id="SFLDF00562">
    <property type="entry name" value="HemN-like__clustered_with_heat"/>
    <property type="match status" value="1"/>
</dbReference>
<dbReference type="GO" id="GO:0006779">
    <property type="term" value="P:porphyrin-containing compound biosynthetic process"/>
    <property type="evidence" value="ECO:0007669"/>
    <property type="project" value="InterPro"/>
</dbReference>
<dbReference type="SUPFAM" id="SSF102114">
    <property type="entry name" value="Radical SAM enzymes"/>
    <property type="match status" value="1"/>
</dbReference>
<dbReference type="SFLD" id="SFLDS00029">
    <property type="entry name" value="Radical_SAM"/>
    <property type="match status" value="1"/>
</dbReference>
<protein>
    <recommendedName>
        <fullName evidence="2">Heme chaperone HemW</fullName>
    </recommendedName>
</protein>
<dbReference type="PROSITE" id="PS51918">
    <property type="entry name" value="RADICAL_SAM"/>
    <property type="match status" value="1"/>
</dbReference>
<keyword evidence="5" id="KW-1185">Reference proteome</keyword>
<dbReference type="SFLD" id="SFLDF00288">
    <property type="entry name" value="HemN-like__clustered_with_nucl"/>
    <property type="match status" value="1"/>
</dbReference>
<keyword evidence="2" id="KW-0143">Chaperone</keyword>
<dbReference type="GO" id="GO:0005737">
    <property type="term" value="C:cytoplasm"/>
    <property type="evidence" value="ECO:0007669"/>
    <property type="project" value="UniProtKB-SubCell"/>
</dbReference>
<comment type="similarity">
    <text evidence="1">Belongs to the anaerobic coproporphyrinogen-III oxidase family. HemW subfamily.</text>
</comment>
<evidence type="ECO:0000259" key="3">
    <source>
        <dbReference type="PROSITE" id="PS51918"/>
    </source>
</evidence>
<evidence type="ECO:0000256" key="1">
    <source>
        <dbReference type="ARBA" id="ARBA00006100"/>
    </source>
</evidence>
<name>A0A953LB97_9BACT</name>
<dbReference type="CDD" id="cd01335">
    <property type="entry name" value="Radical_SAM"/>
    <property type="match status" value="1"/>
</dbReference>
<dbReference type="SMART" id="SM00729">
    <property type="entry name" value="Elp3"/>
    <property type="match status" value="1"/>
</dbReference>